<reference evidence="2 3" key="1">
    <citation type="submission" date="2014-08" db="EMBL/GenBank/DDBJ databases">
        <authorList>
            <person name="den Bakker H.C."/>
        </authorList>
    </citation>
    <scope>NUCLEOTIDE SEQUENCE [LARGE SCALE GENOMIC DNA]</scope>
    <source>
        <strain evidence="2 3">DSM 18334</strain>
    </source>
</reference>
<evidence type="ECO:0000313" key="3">
    <source>
        <dbReference type="Proteomes" id="UP000029734"/>
    </source>
</evidence>
<evidence type="ECO:0000313" key="2">
    <source>
        <dbReference type="EMBL" id="KGE17847.1"/>
    </source>
</evidence>
<proteinExistence type="predicted"/>
<feature type="compositionally biased region" description="Low complexity" evidence="1">
    <location>
        <begin position="26"/>
        <end position="40"/>
    </location>
</feature>
<reference evidence="2 3" key="2">
    <citation type="submission" date="2014-10" db="EMBL/GenBank/DDBJ databases">
        <title>Comparative genomics of the Paenibacillus odorifer group.</title>
        <authorList>
            <person name="Tsai Y.-C."/>
            <person name="Martin N."/>
            <person name="Korlach J."/>
            <person name="Wiedmann M."/>
        </authorList>
    </citation>
    <scope>NUCLEOTIDE SEQUENCE [LARGE SCALE GENOMIC DNA]</scope>
    <source>
        <strain evidence="2 3">DSM 18334</strain>
    </source>
</reference>
<dbReference type="AlphaFoldDB" id="A0A098M8J3"/>
<evidence type="ECO:0000256" key="1">
    <source>
        <dbReference type="SAM" id="MobiDB-lite"/>
    </source>
</evidence>
<organism evidence="2 3">
    <name type="scientific">Paenibacillus wynnii</name>
    <dbReference type="NCBI Taxonomy" id="268407"/>
    <lineage>
        <taxon>Bacteria</taxon>
        <taxon>Bacillati</taxon>
        <taxon>Bacillota</taxon>
        <taxon>Bacilli</taxon>
        <taxon>Bacillales</taxon>
        <taxon>Paenibacillaceae</taxon>
        <taxon>Paenibacillus</taxon>
    </lineage>
</organism>
<name>A0A098M8J3_9BACL</name>
<comment type="caution">
    <text evidence="2">The sequence shown here is derived from an EMBL/GenBank/DDBJ whole genome shotgun (WGS) entry which is preliminary data.</text>
</comment>
<dbReference type="eggNOG" id="ENOG50305ZG">
    <property type="taxonomic scope" value="Bacteria"/>
</dbReference>
<dbReference type="STRING" id="268407.PWYN_25160"/>
<keyword evidence="3" id="KW-1185">Reference proteome</keyword>
<dbReference type="EMBL" id="JQCR01000003">
    <property type="protein sequence ID" value="KGE17847.1"/>
    <property type="molecule type" value="Genomic_DNA"/>
</dbReference>
<dbReference type="Proteomes" id="UP000029734">
    <property type="component" value="Unassembled WGS sequence"/>
</dbReference>
<dbReference type="OrthoDB" id="2656835at2"/>
<protein>
    <submittedName>
        <fullName evidence="2">Uncharacterized protein</fullName>
    </submittedName>
</protein>
<sequence>MKSSTFLCGVVVGVAASMYMRKKRSSMMSSSGQSKGSMSGAAEKAKDKIMGMAMTGFGSTSASDTAGNTSNNTSSSSQGSTSQTSGSTEQYSPIKSKEANLDMLKDFIRSNPDVKHEVEKILKETHTTISGL</sequence>
<dbReference type="RefSeq" id="WP_036657244.1">
    <property type="nucleotide sequence ID" value="NZ_JQCR01000003.1"/>
</dbReference>
<accession>A0A098M8J3</accession>
<feature type="region of interest" description="Disordered" evidence="1">
    <location>
        <begin position="24"/>
        <end position="96"/>
    </location>
</feature>
<gene>
    <name evidence="2" type="ORF">PWYN_25160</name>
</gene>
<feature type="compositionally biased region" description="Low complexity" evidence="1">
    <location>
        <begin position="58"/>
        <end position="88"/>
    </location>
</feature>